<feature type="transmembrane region" description="Helical" evidence="1">
    <location>
        <begin position="6"/>
        <end position="26"/>
    </location>
</feature>
<dbReference type="EMBL" id="CP101509">
    <property type="protein sequence ID" value="UTV30916.1"/>
    <property type="molecule type" value="Genomic_DNA"/>
</dbReference>
<dbReference type="PANTHER" id="PTHR39594:SF1">
    <property type="entry name" value="PROTEIN YCHQ"/>
    <property type="match status" value="1"/>
</dbReference>
<keyword evidence="3" id="KW-1185">Reference proteome</keyword>
<accession>A0ABY5GP62</accession>
<protein>
    <submittedName>
        <fullName evidence="2">SirB2 family protein</fullName>
    </submittedName>
</protein>
<gene>
    <name evidence="2" type="ORF">NNL38_18710</name>
</gene>
<dbReference type="PIRSF" id="PIRSF005610">
    <property type="entry name" value="SirB"/>
    <property type="match status" value="1"/>
</dbReference>
<dbReference type="Pfam" id="PF04247">
    <property type="entry name" value="SirB"/>
    <property type="match status" value="1"/>
</dbReference>
<sequence>MYLTLKTFHVLTVLLSISLFLLRFILCCRQSPLAANPVLKIAPHVNDTFLLTSGMALIGLTGFTPFTPAAPWLSVKLFAVVAYIVCGALALKAKQTWLRWLSFAGALGWLAFIITLAVSKQLGW</sequence>
<dbReference type="InterPro" id="IPR007360">
    <property type="entry name" value="SirB"/>
</dbReference>
<dbReference type="PANTHER" id="PTHR39594">
    <property type="entry name" value="PROTEIN YCHQ"/>
    <property type="match status" value="1"/>
</dbReference>
<keyword evidence="1" id="KW-0472">Membrane</keyword>
<evidence type="ECO:0000256" key="1">
    <source>
        <dbReference type="SAM" id="Phobius"/>
    </source>
</evidence>
<organism evidence="2 3">
    <name type="scientific">Photobacterium atrarenae</name>
    <dbReference type="NCBI Taxonomy" id="865757"/>
    <lineage>
        <taxon>Bacteria</taxon>
        <taxon>Pseudomonadati</taxon>
        <taxon>Pseudomonadota</taxon>
        <taxon>Gammaproteobacteria</taxon>
        <taxon>Vibrionales</taxon>
        <taxon>Vibrionaceae</taxon>
        <taxon>Photobacterium</taxon>
    </lineage>
</organism>
<feature type="transmembrane region" description="Helical" evidence="1">
    <location>
        <begin position="98"/>
        <end position="118"/>
    </location>
</feature>
<name>A0ABY5GP62_9GAMM</name>
<dbReference type="RefSeq" id="WP_255392285.1">
    <property type="nucleotide sequence ID" value="NZ_CP101509.1"/>
</dbReference>
<keyword evidence="1" id="KW-1133">Transmembrane helix</keyword>
<dbReference type="Proteomes" id="UP001057998">
    <property type="component" value="Chromosome 2"/>
</dbReference>
<keyword evidence="1" id="KW-0812">Transmembrane</keyword>
<evidence type="ECO:0000313" key="3">
    <source>
        <dbReference type="Proteomes" id="UP001057998"/>
    </source>
</evidence>
<feature type="transmembrane region" description="Helical" evidence="1">
    <location>
        <begin position="72"/>
        <end position="91"/>
    </location>
</feature>
<evidence type="ECO:0000313" key="2">
    <source>
        <dbReference type="EMBL" id="UTV30916.1"/>
    </source>
</evidence>
<proteinExistence type="predicted"/>
<reference evidence="2" key="1">
    <citation type="submission" date="2022-07" db="EMBL/GenBank/DDBJ databases">
        <title>Genome sequencing of Photobacterium atrarenae GJH2-4.</title>
        <authorList>
            <person name="Park S.-J."/>
        </authorList>
    </citation>
    <scope>NUCLEOTIDE SEQUENCE</scope>
    <source>
        <strain evidence="2">GJH2-4</strain>
    </source>
</reference>